<feature type="signal peptide" evidence="4">
    <location>
        <begin position="1"/>
        <end position="26"/>
    </location>
</feature>
<accession>A0AAU7ZS97</accession>
<reference evidence="6" key="1">
    <citation type="submission" date="2023-08" db="EMBL/GenBank/DDBJ databases">
        <authorList>
            <person name="Messyasz A."/>
            <person name="Mannisto M.K."/>
            <person name="Kerkhof L.J."/>
            <person name="Haggblom M."/>
        </authorList>
    </citation>
    <scope>NUCLEOTIDE SEQUENCE</scope>
    <source>
        <strain evidence="6">X5P6</strain>
    </source>
</reference>
<dbReference type="GO" id="GO:0008233">
    <property type="term" value="F:peptidase activity"/>
    <property type="evidence" value="ECO:0007669"/>
    <property type="project" value="InterPro"/>
</dbReference>
<keyword evidence="4" id="KW-0732">Signal</keyword>
<feature type="chain" id="PRO_5043829285" evidence="4">
    <location>
        <begin position="27"/>
        <end position="303"/>
    </location>
</feature>
<dbReference type="RefSeq" id="WP_353064731.1">
    <property type="nucleotide sequence ID" value="NZ_CP132942.1"/>
</dbReference>
<comment type="similarity">
    <text evidence="1">Belongs to the peptidase S33 family.</text>
</comment>
<keyword evidence="2 6" id="KW-0378">Hydrolase</keyword>
<sequence>MTLRLVLSAAILGASFSATLPTAAQAPAAITTDPAHDTTNPAGFETFQIPSHGALLNALAYIAPGPGPHPVVLLLHGFPGNEKNLDLAQAIRRAGWTVVYFDYRGSWGSPGNFSFTHSIEDTHSAIAYLRDPANAKKLRADPSYIVLLGHSMGGFLARYVAAQDPSIKAVGLISAADMGVDKMQSIKPEQQKAAISALAAGLAAEGMAPLAGCTPEGLAKEVAANAAAWNVPALAPKLATRPILVITSDDGLAPSNDAFVEALHKAGNQEVKTIHLATDHSYSDQRIALEEAILDGLDHLQQK</sequence>
<evidence type="ECO:0000256" key="4">
    <source>
        <dbReference type="SAM" id="SignalP"/>
    </source>
</evidence>
<reference evidence="6" key="2">
    <citation type="journal article" date="2024" name="Environ. Microbiol.">
        <title>Genome analysis and description of Tunturibacter gen. nov. expands the diversity of Terriglobia in tundra soils.</title>
        <authorList>
            <person name="Messyasz A."/>
            <person name="Mannisto M.K."/>
            <person name="Kerkhof L.J."/>
            <person name="Haggblom M.M."/>
        </authorList>
    </citation>
    <scope>NUCLEOTIDE SEQUENCE</scope>
    <source>
        <strain evidence="6">X5P6</strain>
    </source>
</reference>
<dbReference type="AlphaFoldDB" id="A0AAU7ZS97"/>
<protein>
    <submittedName>
        <fullName evidence="6">Alpha/beta hydrolase family protein</fullName>
    </submittedName>
</protein>
<dbReference type="PANTHER" id="PTHR22946">
    <property type="entry name" value="DIENELACTONE HYDROLASE DOMAIN-CONTAINING PROTEIN-RELATED"/>
    <property type="match status" value="1"/>
</dbReference>
<dbReference type="InterPro" id="IPR002410">
    <property type="entry name" value="Peptidase_S33"/>
</dbReference>
<dbReference type="PRINTS" id="PR00793">
    <property type="entry name" value="PROAMNOPTASE"/>
</dbReference>
<dbReference type="SUPFAM" id="SSF53474">
    <property type="entry name" value="alpha/beta-Hydrolases"/>
    <property type="match status" value="1"/>
</dbReference>
<evidence type="ECO:0000259" key="5">
    <source>
        <dbReference type="Pfam" id="PF00561"/>
    </source>
</evidence>
<comment type="similarity">
    <text evidence="3">Belongs to the AB hydrolase superfamily. FUS2 hydrolase family.</text>
</comment>
<feature type="domain" description="AB hydrolase-1" evidence="5">
    <location>
        <begin position="70"/>
        <end position="180"/>
    </location>
</feature>
<dbReference type="GO" id="GO:0006508">
    <property type="term" value="P:proteolysis"/>
    <property type="evidence" value="ECO:0007669"/>
    <property type="project" value="InterPro"/>
</dbReference>
<dbReference type="PANTHER" id="PTHR22946:SF9">
    <property type="entry name" value="POLYKETIDE TRANSFERASE AF380"/>
    <property type="match status" value="1"/>
</dbReference>
<organism evidence="6">
    <name type="scientific">Tunturiibacter psychrotolerans</name>
    <dbReference type="NCBI Taxonomy" id="3069686"/>
    <lineage>
        <taxon>Bacteria</taxon>
        <taxon>Pseudomonadati</taxon>
        <taxon>Acidobacteriota</taxon>
        <taxon>Terriglobia</taxon>
        <taxon>Terriglobales</taxon>
        <taxon>Acidobacteriaceae</taxon>
        <taxon>Tunturiibacter</taxon>
    </lineage>
</organism>
<dbReference type="KEGG" id="tpsc:RBB77_03075"/>
<dbReference type="InterPro" id="IPR000073">
    <property type="entry name" value="AB_hydrolase_1"/>
</dbReference>
<evidence type="ECO:0000256" key="2">
    <source>
        <dbReference type="ARBA" id="ARBA00022801"/>
    </source>
</evidence>
<dbReference type="InterPro" id="IPR029058">
    <property type="entry name" value="AB_hydrolase_fold"/>
</dbReference>
<proteinExistence type="inferred from homology"/>
<dbReference type="GO" id="GO:0052689">
    <property type="term" value="F:carboxylic ester hydrolase activity"/>
    <property type="evidence" value="ECO:0007669"/>
    <property type="project" value="UniProtKB-ARBA"/>
</dbReference>
<evidence type="ECO:0000256" key="3">
    <source>
        <dbReference type="ARBA" id="ARBA00038115"/>
    </source>
</evidence>
<dbReference type="Pfam" id="PF00561">
    <property type="entry name" value="Abhydrolase_1"/>
    <property type="match status" value="1"/>
</dbReference>
<gene>
    <name evidence="6" type="ORF">RBB77_03075</name>
</gene>
<name>A0AAU7ZS97_9BACT</name>
<evidence type="ECO:0000313" key="6">
    <source>
        <dbReference type="EMBL" id="XCB33888.1"/>
    </source>
</evidence>
<evidence type="ECO:0000256" key="1">
    <source>
        <dbReference type="ARBA" id="ARBA00010088"/>
    </source>
</evidence>
<dbReference type="InterPro" id="IPR050261">
    <property type="entry name" value="FrsA_esterase"/>
</dbReference>
<dbReference type="Gene3D" id="3.40.50.1820">
    <property type="entry name" value="alpha/beta hydrolase"/>
    <property type="match status" value="1"/>
</dbReference>
<dbReference type="EMBL" id="CP132942">
    <property type="protein sequence ID" value="XCB33888.1"/>
    <property type="molecule type" value="Genomic_DNA"/>
</dbReference>